<reference evidence="2 3" key="1">
    <citation type="submission" date="2024-05" db="EMBL/GenBank/DDBJ databases">
        <title>Three bacterial strains, DH-69, EH-24, and ECK-19 isolated from coastal sediments.</title>
        <authorList>
            <person name="Ye Y.-Q."/>
            <person name="Du Z.-J."/>
        </authorList>
    </citation>
    <scope>NUCLEOTIDE SEQUENCE [LARGE SCALE GENOMIC DNA]</scope>
    <source>
        <strain evidence="2 3">ECK-19</strain>
    </source>
</reference>
<organism evidence="2 3">
    <name type="scientific">Hyphococcus lacteus</name>
    <dbReference type="NCBI Taxonomy" id="3143536"/>
    <lineage>
        <taxon>Bacteria</taxon>
        <taxon>Pseudomonadati</taxon>
        <taxon>Pseudomonadota</taxon>
        <taxon>Alphaproteobacteria</taxon>
        <taxon>Parvularculales</taxon>
        <taxon>Parvularculaceae</taxon>
        <taxon>Hyphococcus</taxon>
    </lineage>
</organism>
<feature type="transmembrane region" description="Helical" evidence="1">
    <location>
        <begin position="868"/>
        <end position="887"/>
    </location>
</feature>
<feature type="transmembrane region" description="Helical" evidence="1">
    <location>
        <begin position="345"/>
        <end position="364"/>
    </location>
</feature>
<accession>A0ABV3Z7F4</accession>
<feature type="transmembrane region" description="Helical" evidence="1">
    <location>
        <begin position="997"/>
        <end position="1026"/>
    </location>
</feature>
<comment type="caution">
    <text evidence="2">The sequence shown here is derived from an EMBL/GenBank/DDBJ whole genome shotgun (WGS) entry which is preliminary data.</text>
</comment>
<keyword evidence="1" id="KW-0812">Transmembrane</keyword>
<dbReference type="Proteomes" id="UP001560685">
    <property type="component" value="Unassembled WGS sequence"/>
</dbReference>
<dbReference type="Gene3D" id="3.30.70.1430">
    <property type="entry name" value="Multidrug efflux transporter AcrB pore domain"/>
    <property type="match status" value="2"/>
</dbReference>
<dbReference type="Pfam" id="PF00873">
    <property type="entry name" value="ACR_tran"/>
    <property type="match status" value="1"/>
</dbReference>
<protein>
    <submittedName>
        <fullName evidence="2">Efflux RND transporter permease subunit</fullName>
    </submittedName>
</protein>
<dbReference type="Gene3D" id="3.30.2090.10">
    <property type="entry name" value="Multidrug efflux transporter AcrB TolC docking domain, DN and DC subdomains"/>
    <property type="match status" value="2"/>
</dbReference>
<feature type="transmembrane region" description="Helical" evidence="1">
    <location>
        <begin position="894"/>
        <end position="914"/>
    </location>
</feature>
<feature type="transmembrane region" description="Helical" evidence="1">
    <location>
        <begin position="28"/>
        <end position="48"/>
    </location>
</feature>
<dbReference type="EMBL" id="JBEHZE010000001">
    <property type="protein sequence ID" value="MEX6633257.1"/>
    <property type="molecule type" value="Genomic_DNA"/>
</dbReference>
<gene>
    <name evidence="2" type="ORF">ABFZ84_06805</name>
</gene>
<dbReference type="SUPFAM" id="SSF82693">
    <property type="entry name" value="Multidrug efflux transporter AcrB pore domain, PN1, PN2, PC1 and PC2 subdomains"/>
    <property type="match status" value="3"/>
</dbReference>
<dbReference type="InterPro" id="IPR027463">
    <property type="entry name" value="AcrB_DN_DC_subdom"/>
</dbReference>
<dbReference type="SUPFAM" id="SSF82714">
    <property type="entry name" value="Multidrug efflux transporter AcrB TolC docking domain, DN and DC subdomains"/>
    <property type="match status" value="2"/>
</dbReference>
<name>A0ABV3Z7F4_9PROT</name>
<feature type="transmembrane region" description="Helical" evidence="1">
    <location>
        <begin position="920"/>
        <end position="945"/>
    </location>
</feature>
<dbReference type="PRINTS" id="PR00702">
    <property type="entry name" value="ACRIFLAVINRP"/>
</dbReference>
<feature type="transmembrane region" description="Helical" evidence="1">
    <location>
        <begin position="442"/>
        <end position="462"/>
    </location>
</feature>
<feature type="transmembrane region" description="Helical" evidence="1">
    <location>
        <begin position="538"/>
        <end position="560"/>
    </location>
</feature>
<dbReference type="InterPro" id="IPR001036">
    <property type="entry name" value="Acrflvin-R"/>
</dbReference>
<evidence type="ECO:0000313" key="3">
    <source>
        <dbReference type="Proteomes" id="UP001560685"/>
    </source>
</evidence>
<sequence length="1047" mass="110697">MQQGSSHSSEQPSGQAAGFVGIFIQRPVLAAVLSLLVAIAGFAAMQGIEIRELPDVDRPVVTIDTSYPGATPEAMDAQVTSIIESAVAKVDGVQSISSSSSYARSRVVAEFSSSSDINIAATDIKNAVSGISRDLPDDIDEPRVVKADSDSSPVMRIAVSAEKMDPGVLADLVDDVILPRLQAIEGVAQADDYGVKNRVIRVRIMPVSLAARGYTIDDVMQVLATASQSAPSGQLRSASQQLLIRTESEAVLPEQIGALKLDDNTRISDIAIVEWGFEDQTTSSRVDGTTGIGIGIVRQAQSNTLLVAKNVRAAVDELTRELPPNVIVDIVSDDAIFIQQSVNEVIRNLLLSTLIVVCVIFLFLRSLRATVIPAITIPVSLLGTIALLWIAGFSINLITLLALVMATGLVVDDAIVVTENIQRWRSKGAGVRAAAILGTREIIFAVLSTTATLAAVFIPISFLPGEAGQLFSEFGFTLAFAVVVSSLVALTLCPVLTIKFGGGEKSPSPKNATATENPSTAIKQSALTRLYSVVIRHLLGHPIAVIGVCLLFASGAFFTFKALPMELTPKEDRGRVFILVAAQQGASFEYLDRKVLEVENRIAPLIESGEVSSIQSINGIGGGTRSFIIARMPAWSEREYGQAELENTVRNLTSGIPGISIFIRSGSSLGIRGAGQGLKFAVIGDDYGHAADAAELLATSLNSDPMFDDVRLDFQVSQPQISIRIDREAATALNIPINSITTTIQTMADEYRAADIFVGDDIIEVLATTGGDPVNDPTDLENIFLRSSSGVSVPLSSVASVSETAVASNLSREQRRRAVPITATLAEGTRLGDAIIEMRRVAAEELSGGMSVTLLGEARVLENSNQNYIIVIGVAALIVLLVLAAQFESFVSAFILMATAPFGLAAAIYAIGISGGSINFYSQIGLVLLIGIMAKNGILIVEFANQLRDDGAGVREAIERAAITRFRPVLMTAISTFLGGFPLILGSGAGAESRAALGWVVVGGLGFATFFTLFLTPVAFLLLAGFSKPRASESQKVAEELASAPKR</sequence>
<dbReference type="Gene3D" id="3.30.70.1320">
    <property type="entry name" value="Multidrug efflux transporter AcrB pore domain like"/>
    <property type="match status" value="1"/>
</dbReference>
<keyword evidence="3" id="KW-1185">Reference proteome</keyword>
<evidence type="ECO:0000313" key="2">
    <source>
        <dbReference type="EMBL" id="MEX6633257.1"/>
    </source>
</evidence>
<feature type="transmembrane region" description="Helical" evidence="1">
    <location>
        <begin position="966"/>
        <end position="985"/>
    </location>
</feature>
<evidence type="ECO:0000256" key="1">
    <source>
        <dbReference type="SAM" id="Phobius"/>
    </source>
</evidence>
<feature type="transmembrane region" description="Helical" evidence="1">
    <location>
        <begin position="474"/>
        <end position="498"/>
    </location>
</feature>
<dbReference type="PANTHER" id="PTHR32063:SF28">
    <property type="entry name" value="BLR2861 PROTEIN"/>
    <property type="match status" value="1"/>
</dbReference>
<dbReference type="Gene3D" id="3.30.70.1440">
    <property type="entry name" value="Multidrug efflux transporter AcrB pore domain"/>
    <property type="match status" value="1"/>
</dbReference>
<proteinExistence type="predicted"/>
<keyword evidence="1" id="KW-0472">Membrane</keyword>
<keyword evidence="1" id="KW-1133">Transmembrane helix</keyword>
<dbReference type="SUPFAM" id="SSF82866">
    <property type="entry name" value="Multidrug efflux transporter AcrB transmembrane domain"/>
    <property type="match status" value="2"/>
</dbReference>
<dbReference type="PANTHER" id="PTHR32063">
    <property type="match status" value="1"/>
</dbReference>
<dbReference type="Gene3D" id="1.20.1640.10">
    <property type="entry name" value="Multidrug efflux transporter AcrB transmembrane domain"/>
    <property type="match status" value="2"/>
</dbReference>
<dbReference type="RefSeq" id="WP_369313212.1">
    <property type="nucleotide sequence ID" value="NZ_JBEHZE010000001.1"/>
</dbReference>